<comment type="caution">
    <text evidence="3">The sequence shown here is derived from an EMBL/GenBank/DDBJ whole genome shotgun (WGS) entry which is preliminary data.</text>
</comment>
<feature type="signal peptide" evidence="2">
    <location>
        <begin position="1"/>
        <end position="23"/>
    </location>
</feature>
<evidence type="ECO:0000256" key="1">
    <source>
        <dbReference type="SAM" id="MobiDB-lite"/>
    </source>
</evidence>
<evidence type="ECO:0000313" key="3">
    <source>
        <dbReference type="EMBL" id="NID16153.1"/>
    </source>
</evidence>
<protein>
    <submittedName>
        <fullName evidence="3">Uncharacterized protein</fullName>
    </submittedName>
</protein>
<gene>
    <name evidence="3" type="ORF">HBF32_11850</name>
</gene>
<feature type="region of interest" description="Disordered" evidence="1">
    <location>
        <begin position="327"/>
        <end position="357"/>
    </location>
</feature>
<keyword evidence="2" id="KW-0732">Signal</keyword>
<sequence>MKNPGRAVFVLACLAGASSLAHAGNVVTDDLSLDEGNVTALLEATSQRYVDAMHRLIEARYRDDYRAIRWEDLEISITRARVARFEYHYTANGADRTRVYHAMGGEPLSSLGGQIFEGPTRAGTPVSPDSPASMDEAEVFREPPAPTIDRVAADAADDALFSGFDDVDIRARILPTGNSVLQPFPIDGEDKALDPEFKLLRHIEHDIQNGIVPSGGRIQGAIGGNLCSSCRYAMKSLSNEYGIEVRVTQMFASLPRREQDALVQSGRAVLKGRLLVDARSERPLLAYDALNRARTAQVQQKLGPRAMGRTFKGMLWRNRSFRFKLDPPRLRRVSESPPDSSPLTANRDVEEPTPRCD</sequence>
<dbReference type="Proteomes" id="UP000518878">
    <property type="component" value="Unassembled WGS sequence"/>
</dbReference>
<name>A0A7X5QVF2_9GAMM</name>
<dbReference type="AlphaFoldDB" id="A0A7X5QVF2"/>
<feature type="chain" id="PRO_5031049626" evidence="2">
    <location>
        <begin position="24"/>
        <end position="357"/>
    </location>
</feature>
<reference evidence="3 4" key="1">
    <citation type="journal article" date="2006" name="Int. J. Syst. Evol. Microbiol.">
        <title>Dyella yeojuensis sp. nov., isolated from greenhouse soil in Korea.</title>
        <authorList>
            <person name="Kim B.Y."/>
            <person name="Weon H.Y."/>
            <person name="Lee K.H."/>
            <person name="Seok S.J."/>
            <person name="Kwon S.W."/>
            <person name="Go S.J."/>
            <person name="Stackebrandt E."/>
        </authorList>
    </citation>
    <scope>NUCLEOTIDE SEQUENCE [LARGE SCALE GENOMIC DNA]</scope>
    <source>
        <strain evidence="3 4">DSM 17673</strain>
    </source>
</reference>
<accession>A0A7X5QVF2</accession>
<organism evidence="3 4">
    <name type="scientific">Luteibacter yeojuensis</name>
    <dbReference type="NCBI Taxonomy" id="345309"/>
    <lineage>
        <taxon>Bacteria</taxon>
        <taxon>Pseudomonadati</taxon>
        <taxon>Pseudomonadota</taxon>
        <taxon>Gammaproteobacteria</taxon>
        <taxon>Lysobacterales</taxon>
        <taxon>Rhodanobacteraceae</taxon>
        <taxon>Luteibacter</taxon>
    </lineage>
</organism>
<keyword evidence="4" id="KW-1185">Reference proteome</keyword>
<feature type="compositionally biased region" description="Basic and acidic residues" evidence="1">
    <location>
        <begin position="347"/>
        <end position="357"/>
    </location>
</feature>
<dbReference type="RefSeq" id="WP_166699819.1">
    <property type="nucleotide sequence ID" value="NZ_JAAQTL010000001.1"/>
</dbReference>
<evidence type="ECO:0000313" key="4">
    <source>
        <dbReference type="Proteomes" id="UP000518878"/>
    </source>
</evidence>
<dbReference type="EMBL" id="JAAQTL010000001">
    <property type="protein sequence ID" value="NID16153.1"/>
    <property type="molecule type" value="Genomic_DNA"/>
</dbReference>
<proteinExistence type="predicted"/>
<evidence type="ECO:0000256" key="2">
    <source>
        <dbReference type="SAM" id="SignalP"/>
    </source>
</evidence>